<name>A0A6A4H088_9AGAR</name>
<protein>
    <submittedName>
        <fullName evidence="1">Uncharacterized protein</fullName>
    </submittedName>
</protein>
<evidence type="ECO:0000313" key="1">
    <source>
        <dbReference type="EMBL" id="KAE9391040.1"/>
    </source>
</evidence>
<feature type="non-terminal residue" evidence="1">
    <location>
        <position position="1"/>
    </location>
</feature>
<feature type="non-terminal residue" evidence="1">
    <location>
        <position position="87"/>
    </location>
</feature>
<dbReference type="AlphaFoldDB" id="A0A6A4H088"/>
<reference evidence="1" key="1">
    <citation type="journal article" date="2019" name="Environ. Microbiol.">
        <title>Fungal ecological strategies reflected in gene transcription - a case study of two litter decomposers.</title>
        <authorList>
            <person name="Barbi F."/>
            <person name="Kohler A."/>
            <person name="Barry K."/>
            <person name="Baskaran P."/>
            <person name="Daum C."/>
            <person name="Fauchery L."/>
            <person name="Ihrmark K."/>
            <person name="Kuo A."/>
            <person name="LaButti K."/>
            <person name="Lipzen A."/>
            <person name="Morin E."/>
            <person name="Grigoriev I.V."/>
            <person name="Henrissat B."/>
            <person name="Lindahl B."/>
            <person name="Martin F."/>
        </authorList>
    </citation>
    <scope>NUCLEOTIDE SEQUENCE</scope>
    <source>
        <strain evidence="1">JB14</strain>
    </source>
</reference>
<organism evidence="1 2">
    <name type="scientific">Gymnopus androsaceus JB14</name>
    <dbReference type="NCBI Taxonomy" id="1447944"/>
    <lineage>
        <taxon>Eukaryota</taxon>
        <taxon>Fungi</taxon>
        <taxon>Dikarya</taxon>
        <taxon>Basidiomycota</taxon>
        <taxon>Agaricomycotina</taxon>
        <taxon>Agaricomycetes</taxon>
        <taxon>Agaricomycetidae</taxon>
        <taxon>Agaricales</taxon>
        <taxon>Marasmiineae</taxon>
        <taxon>Omphalotaceae</taxon>
        <taxon>Gymnopus</taxon>
    </lineage>
</organism>
<gene>
    <name evidence="1" type="ORF">BT96DRAFT_751783</name>
</gene>
<dbReference type="EMBL" id="ML769638">
    <property type="protein sequence ID" value="KAE9391040.1"/>
    <property type="molecule type" value="Genomic_DNA"/>
</dbReference>
<dbReference type="Proteomes" id="UP000799118">
    <property type="component" value="Unassembled WGS sequence"/>
</dbReference>
<evidence type="ECO:0000313" key="2">
    <source>
        <dbReference type="Proteomes" id="UP000799118"/>
    </source>
</evidence>
<sequence length="87" mass="9958">TILEEDLQNALRDLQAKYAILKEQAIVMQSSMVLNTAYCNRLRDQLEAQEESQKRTAKGKLMGDGLPRLLTARTFVQRVEEFTKTAE</sequence>
<accession>A0A6A4H088</accession>
<keyword evidence="2" id="KW-1185">Reference proteome</keyword>
<dbReference type="OrthoDB" id="3269232at2759"/>
<proteinExistence type="predicted"/>